<dbReference type="Pfam" id="PF00005">
    <property type="entry name" value="ABC_tran"/>
    <property type="match status" value="1"/>
</dbReference>
<dbReference type="PROSITE" id="PS50893">
    <property type="entry name" value="ABC_TRANSPORTER_2"/>
    <property type="match status" value="1"/>
</dbReference>
<evidence type="ECO:0000313" key="7">
    <source>
        <dbReference type="Proteomes" id="UP001273531"/>
    </source>
</evidence>
<evidence type="ECO:0000256" key="3">
    <source>
        <dbReference type="ARBA" id="ARBA00022741"/>
    </source>
</evidence>
<dbReference type="Proteomes" id="UP001273531">
    <property type="component" value="Unassembled WGS sequence"/>
</dbReference>
<dbReference type="RefSeq" id="WP_317226421.1">
    <property type="nucleotide sequence ID" value="NZ_JAWJEJ010000001.1"/>
</dbReference>
<name>A0ABU3Y781_9SPHN</name>
<keyword evidence="4 6" id="KW-0067">ATP-binding</keyword>
<gene>
    <name evidence="6" type="ORF">RZN05_09740</name>
</gene>
<feature type="domain" description="ABC transporter" evidence="5">
    <location>
        <begin position="7"/>
        <end position="236"/>
    </location>
</feature>
<dbReference type="CDD" id="cd03268">
    <property type="entry name" value="ABC_BcrA_bacitracin_resist"/>
    <property type="match status" value="1"/>
</dbReference>
<dbReference type="PANTHER" id="PTHR43335">
    <property type="entry name" value="ABC TRANSPORTER, ATP-BINDING PROTEIN"/>
    <property type="match status" value="1"/>
</dbReference>
<dbReference type="PANTHER" id="PTHR43335:SF4">
    <property type="entry name" value="ABC TRANSPORTER, ATP-BINDING PROTEIN"/>
    <property type="match status" value="1"/>
</dbReference>
<keyword evidence="7" id="KW-1185">Reference proteome</keyword>
<comment type="caution">
    <text evidence="6">The sequence shown here is derived from an EMBL/GenBank/DDBJ whole genome shotgun (WGS) entry which is preliminary data.</text>
</comment>
<dbReference type="EMBL" id="JAWJEJ010000001">
    <property type="protein sequence ID" value="MDV3457264.1"/>
    <property type="molecule type" value="Genomic_DNA"/>
</dbReference>
<evidence type="ECO:0000259" key="5">
    <source>
        <dbReference type="PROSITE" id="PS50893"/>
    </source>
</evidence>
<dbReference type="InterPro" id="IPR003439">
    <property type="entry name" value="ABC_transporter-like_ATP-bd"/>
</dbReference>
<evidence type="ECO:0000256" key="2">
    <source>
        <dbReference type="ARBA" id="ARBA00022448"/>
    </source>
</evidence>
<comment type="similarity">
    <text evidence="1">Belongs to the ABC transporter superfamily.</text>
</comment>
<sequence length="306" mass="32242">MRDNPVLEIAALSKTYGRRAGGVRAVQDVSLTVGAGEVYGFLGANGAGKSTTIRMLLGLISPSAGSIRLFGQDVTHGQPPRKVGSLVDGGAFYPFLTGRRNLDVLARTQSLGAGRIDALLDQVGLTGSANRKVKGYSTGMRQRLGVAAALLNDPDLVILDEPANGLDAAGIQEMRTLIRSLATEHGKTVFLSSHLLNEVQQVCDRIGIIDRGTLIREDSVAGLLQAEESLRIVATPLDKAQAALAPDWPCTIAGNALQVRAPSAAAPEILRRLVAAQVDVFTLAPHQRSLEEAFLAITSQAETGHA</sequence>
<evidence type="ECO:0000256" key="4">
    <source>
        <dbReference type="ARBA" id="ARBA00022840"/>
    </source>
</evidence>
<protein>
    <submittedName>
        <fullName evidence="6">ABC transporter ATP-binding protein</fullName>
    </submittedName>
</protein>
<keyword evidence="2" id="KW-0813">Transport</keyword>
<keyword evidence="3" id="KW-0547">Nucleotide-binding</keyword>
<dbReference type="SUPFAM" id="SSF52540">
    <property type="entry name" value="P-loop containing nucleoside triphosphate hydrolases"/>
    <property type="match status" value="1"/>
</dbReference>
<dbReference type="SMART" id="SM00382">
    <property type="entry name" value="AAA"/>
    <property type="match status" value="1"/>
</dbReference>
<proteinExistence type="inferred from homology"/>
<dbReference type="Gene3D" id="3.40.50.300">
    <property type="entry name" value="P-loop containing nucleotide triphosphate hydrolases"/>
    <property type="match status" value="1"/>
</dbReference>
<organism evidence="6 7">
    <name type="scientific">Sphingomonas agrestis</name>
    <dbReference type="NCBI Taxonomy" id="3080540"/>
    <lineage>
        <taxon>Bacteria</taxon>
        <taxon>Pseudomonadati</taxon>
        <taxon>Pseudomonadota</taxon>
        <taxon>Alphaproteobacteria</taxon>
        <taxon>Sphingomonadales</taxon>
        <taxon>Sphingomonadaceae</taxon>
        <taxon>Sphingomonas</taxon>
    </lineage>
</organism>
<dbReference type="InterPro" id="IPR027417">
    <property type="entry name" value="P-loop_NTPase"/>
</dbReference>
<accession>A0ABU3Y781</accession>
<dbReference type="InterPro" id="IPR003593">
    <property type="entry name" value="AAA+_ATPase"/>
</dbReference>
<reference evidence="6 7" key="1">
    <citation type="submission" date="2023-10" db="EMBL/GenBank/DDBJ databases">
        <title>Sphingomonas sp. HF-S4 16S ribosomal RNA gene Genome sequencing and assembly.</title>
        <authorList>
            <person name="Lee H."/>
        </authorList>
    </citation>
    <scope>NUCLEOTIDE SEQUENCE [LARGE SCALE GENOMIC DNA]</scope>
    <source>
        <strain evidence="6 7">HF-S4</strain>
    </source>
</reference>
<evidence type="ECO:0000313" key="6">
    <source>
        <dbReference type="EMBL" id="MDV3457264.1"/>
    </source>
</evidence>
<dbReference type="GO" id="GO:0005524">
    <property type="term" value="F:ATP binding"/>
    <property type="evidence" value="ECO:0007669"/>
    <property type="project" value="UniProtKB-KW"/>
</dbReference>
<evidence type="ECO:0000256" key="1">
    <source>
        <dbReference type="ARBA" id="ARBA00005417"/>
    </source>
</evidence>